<dbReference type="Gene3D" id="1.10.10.10">
    <property type="entry name" value="Winged helix-like DNA-binding domain superfamily/Winged helix DNA-binding domain"/>
    <property type="match status" value="1"/>
</dbReference>
<dbReference type="PANTHER" id="PTHR33204">
    <property type="entry name" value="TRANSCRIPTIONAL REGULATOR, MARR FAMILY"/>
    <property type="match status" value="1"/>
</dbReference>
<dbReference type="InterPro" id="IPR036388">
    <property type="entry name" value="WH-like_DNA-bd_sf"/>
</dbReference>
<gene>
    <name evidence="5" type="ORF">RQP50_00250</name>
</gene>
<dbReference type="PROSITE" id="PS51118">
    <property type="entry name" value="HTH_HXLR"/>
    <property type="match status" value="1"/>
</dbReference>
<feature type="domain" description="HTH hxlR-type" evidence="4">
    <location>
        <begin position="16"/>
        <end position="114"/>
    </location>
</feature>
<evidence type="ECO:0000256" key="3">
    <source>
        <dbReference type="ARBA" id="ARBA00023163"/>
    </source>
</evidence>
<keyword evidence="3" id="KW-0804">Transcription</keyword>
<dbReference type="SUPFAM" id="SSF46785">
    <property type="entry name" value="Winged helix' DNA-binding domain"/>
    <property type="match status" value="1"/>
</dbReference>
<dbReference type="GO" id="GO:0003677">
    <property type="term" value="F:DNA binding"/>
    <property type="evidence" value="ECO:0007669"/>
    <property type="project" value="UniProtKB-KW"/>
</dbReference>
<evidence type="ECO:0000313" key="5">
    <source>
        <dbReference type="EMBL" id="MDT8974666.1"/>
    </source>
</evidence>
<evidence type="ECO:0000256" key="2">
    <source>
        <dbReference type="ARBA" id="ARBA00023125"/>
    </source>
</evidence>
<dbReference type="Pfam" id="PF01638">
    <property type="entry name" value="HxlR"/>
    <property type="match status" value="1"/>
</dbReference>
<accession>A0AAJ2JQ18</accession>
<organism evidence="5 6">
    <name type="scientific">Paenibacillus suaedae</name>
    <dbReference type="NCBI Taxonomy" id="3077233"/>
    <lineage>
        <taxon>Bacteria</taxon>
        <taxon>Bacillati</taxon>
        <taxon>Bacillota</taxon>
        <taxon>Bacilli</taxon>
        <taxon>Bacillales</taxon>
        <taxon>Paenibacillaceae</taxon>
        <taxon>Paenibacillus</taxon>
    </lineage>
</organism>
<dbReference type="InterPro" id="IPR002577">
    <property type="entry name" value="HTH_HxlR"/>
</dbReference>
<dbReference type="Proteomes" id="UP001250538">
    <property type="component" value="Unassembled WGS sequence"/>
</dbReference>
<keyword evidence="6" id="KW-1185">Reference proteome</keyword>
<protein>
    <submittedName>
        <fullName evidence="5">Helix-turn-helix domain-containing protein</fullName>
    </submittedName>
</protein>
<keyword evidence="1" id="KW-0805">Transcription regulation</keyword>
<sequence length="128" mass="14489">MTSPSMYEMNGKQYQCAIELAVSIISGRWKPTIICKLFAGKHRYGELKKGIVGINHKMLAEQLKELEAAGIILRHAYPVVPPKVEYELTELGMKLKPIIDQLQEWGELFQLANPREVIPAENNIVTDL</sequence>
<dbReference type="PANTHER" id="PTHR33204:SF29">
    <property type="entry name" value="TRANSCRIPTIONAL REGULATOR"/>
    <property type="match status" value="1"/>
</dbReference>
<dbReference type="RefSeq" id="WP_315742327.1">
    <property type="nucleotide sequence ID" value="NZ_JAVYAA010000001.1"/>
</dbReference>
<comment type="caution">
    <text evidence="5">The sequence shown here is derived from an EMBL/GenBank/DDBJ whole genome shotgun (WGS) entry which is preliminary data.</text>
</comment>
<evidence type="ECO:0000259" key="4">
    <source>
        <dbReference type="PROSITE" id="PS51118"/>
    </source>
</evidence>
<dbReference type="AlphaFoldDB" id="A0AAJ2JQ18"/>
<name>A0AAJ2JQ18_9BACL</name>
<dbReference type="InterPro" id="IPR036390">
    <property type="entry name" value="WH_DNA-bd_sf"/>
</dbReference>
<dbReference type="EMBL" id="JAVYAA010000001">
    <property type="protein sequence ID" value="MDT8974666.1"/>
    <property type="molecule type" value="Genomic_DNA"/>
</dbReference>
<reference evidence="6" key="1">
    <citation type="submission" date="2023-09" db="EMBL/GenBank/DDBJ databases">
        <title>Paenibacillus sp. chi10 Genome sequencing and assembly.</title>
        <authorList>
            <person name="Kim I."/>
        </authorList>
    </citation>
    <scope>NUCLEOTIDE SEQUENCE [LARGE SCALE GENOMIC DNA]</scope>
    <source>
        <strain evidence="6">chi10</strain>
    </source>
</reference>
<evidence type="ECO:0000313" key="6">
    <source>
        <dbReference type="Proteomes" id="UP001250538"/>
    </source>
</evidence>
<keyword evidence="2" id="KW-0238">DNA-binding</keyword>
<proteinExistence type="predicted"/>
<evidence type="ECO:0000256" key="1">
    <source>
        <dbReference type="ARBA" id="ARBA00023015"/>
    </source>
</evidence>